<evidence type="ECO:0000313" key="3">
    <source>
        <dbReference type="Proteomes" id="UP000285844"/>
    </source>
</evidence>
<keyword evidence="1" id="KW-0472">Membrane</keyword>
<keyword evidence="1" id="KW-1133">Transmembrane helix</keyword>
<feature type="transmembrane region" description="Helical" evidence="1">
    <location>
        <begin position="69"/>
        <end position="93"/>
    </location>
</feature>
<protein>
    <submittedName>
        <fullName evidence="2">Uncharacterized protein</fullName>
    </submittedName>
</protein>
<reference evidence="2 3" key="1">
    <citation type="submission" date="2018-08" db="EMBL/GenBank/DDBJ databases">
        <title>A genome reference for cultivated species of the human gut microbiota.</title>
        <authorList>
            <person name="Zou Y."/>
            <person name="Xue W."/>
            <person name="Luo G."/>
        </authorList>
    </citation>
    <scope>NUCLEOTIDE SEQUENCE [LARGE SCALE GENOMIC DNA]</scope>
    <source>
        <strain evidence="2 3">AM37-3BH</strain>
    </source>
</reference>
<feature type="transmembrane region" description="Helical" evidence="1">
    <location>
        <begin position="39"/>
        <end position="57"/>
    </location>
</feature>
<dbReference type="AlphaFoldDB" id="A0A413YTL2"/>
<accession>A0A413YTL2</accession>
<name>A0A413YTL2_9FIRM</name>
<sequence length="94" mass="10968">MYSKFVAILINSAFGLCITYTVFSVYFALTSKFIVERSFILGFSLYNIVWLVLDIVYNEARYHRQGGGLFFWTSIMLPPILIILIFMLVIVMFF</sequence>
<comment type="caution">
    <text evidence="2">The sequence shown here is derived from an EMBL/GenBank/DDBJ whole genome shotgun (WGS) entry which is preliminary data.</text>
</comment>
<evidence type="ECO:0000256" key="1">
    <source>
        <dbReference type="SAM" id="Phobius"/>
    </source>
</evidence>
<dbReference type="Proteomes" id="UP000285844">
    <property type="component" value="Unassembled WGS sequence"/>
</dbReference>
<gene>
    <name evidence="2" type="ORF">DW858_09695</name>
</gene>
<dbReference type="EMBL" id="QSHM01000011">
    <property type="protein sequence ID" value="RHC12388.1"/>
    <property type="molecule type" value="Genomic_DNA"/>
</dbReference>
<organism evidence="2 3">
    <name type="scientific">Lachnospira eligens</name>
    <dbReference type="NCBI Taxonomy" id="39485"/>
    <lineage>
        <taxon>Bacteria</taxon>
        <taxon>Bacillati</taxon>
        <taxon>Bacillota</taxon>
        <taxon>Clostridia</taxon>
        <taxon>Lachnospirales</taxon>
        <taxon>Lachnospiraceae</taxon>
        <taxon>Lachnospira</taxon>
    </lineage>
</organism>
<keyword evidence="1" id="KW-0812">Transmembrane</keyword>
<evidence type="ECO:0000313" key="2">
    <source>
        <dbReference type="EMBL" id="RHC12388.1"/>
    </source>
</evidence>
<proteinExistence type="predicted"/>
<feature type="transmembrane region" description="Helical" evidence="1">
    <location>
        <begin position="6"/>
        <end position="27"/>
    </location>
</feature>